<protein>
    <submittedName>
        <fullName evidence="2">Uncharacterized protein</fullName>
    </submittedName>
</protein>
<name>A0A931DEA1_9ACTN</name>
<dbReference type="Proteomes" id="UP000614047">
    <property type="component" value="Unassembled WGS sequence"/>
</dbReference>
<feature type="region of interest" description="Disordered" evidence="1">
    <location>
        <begin position="103"/>
        <end position="127"/>
    </location>
</feature>
<evidence type="ECO:0000256" key="1">
    <source>
        <dbReference type="SAM" id="MobiDB-lite"/>
    </source>
</evidence>
<feature type="compositionally biased region" description="Basic and acidic residues" evidence="1">
    <location>
        <begin position="103"/>
        <end position="116"/>
    </location>
</feature>
<dbReference type="InterPro" id="IPR029058">
    <property type="entry name" value="AB_hydrolase_fold"/>
</dbReference>
<reference evidence="2" key="1">
    <citation type="submission" date="2020-11" db="EMBL/GenBank/DDBJ databases">
        <title>Sequencing the genomes of 1000 actinobacteria strains.</title>
        <authorList>
            <person name="Klenk H.-P."/>
        </authorList>
    </citation>
    <scope>NUCLEOTIDE SEQUENCE</scope>
    <source>
        <strain evidence="2">DSM 43175</strain>
    </source>
</reference>
<dbReference type="EMBL" id="JADOUA010000001">
    <property type="protein sequence ID" value="MBG6087028.1"/>
    <property type="molecule type" value="Genomic_DNA"/>
</dbReference>
<sequence length="127" mass="13770">MAFLRILPLWRIVTSNAHALPGDLDMVLPYLQGDGWPADLAESLTAPTPVRSAGKSPRYIRNAQRALAGALPGGRSLMVPKQGHQGRGRALAEPLRRFFLAADDDRAGPVRREPPGERCGPGLRDRA</sequence>
<dbReference type="Gene3D" id="3.40.50.1820">
    <property type="entry name" value="alpha/beta hydrolase"/>
    <property type="match status" value="1"/>
</dbReference>
<accession>A0A931DEA1</accession>
<comment type="caution">
    <text evidence="2">The sequence shown here is derived from an EMBL/GenBank/DDBJ whole genome shotgun (WGS) entry which is preliminary data.</text>
</comment>
<proteinExistence type="predicted"/>
<evidence type="ECO:0000313" key="2">
    <source>
        <dbReference type="EMBL" id="MBG6087028.1"/>
    </source>
</evidence>
<dbReference type="AlphaFoldDB" id="A0A931DEA1"/>
<dbReference type="RefSeq" id="WP_197009951.1">
    <property type="nucleotide sequence ID" value="NZ_BAABES010000007.1"/>
</dbReference>
<gene>
    <name evidence="2" type="ORF">IW256_001141</name>
</gene>
<keyword evidence="3" id="KW-1185">Reference proteome</keyword>
<organism evidence="2 3">
    <name type="scientific">Actinomadura viridis</name>
    <dbReference type="NCBI Taxonomy" id="58110"/>
    <lineage>
        <taxon>Bacteria</taxon>
        <taxon>Bacillati</taxon>
        <taxon>Actinomycetota</taxon>
        <taxon>Actinomycetes</taxon>
        <taxon>Streptosporangiales</taxon>
        <taxon>Thermomonosporaceae</taxon>
        <taxon>Actinomadura</taxon>
    </lineage>
</organism>
<evidence type="ECO:0000313" key="3">
    <source>
        <dbReference type="Proteomes" id="UP000614047"/>
    </source>
</evidence>